<protein>
    <submittedName>
        <fullName evidence="1">Sulfur carrier protein ThiS</fullName>
    </submittedName>
</protein>
<dbReference type="PANTHER" id="PTHR34472">
    <property type="entry name" value="SULFUR CARRIER PROTEIN THIS"/>
    <property type="match status" value="1"/>
</dbReference>
<evidence type="ECO:0000313" key="2">
    <source>
        <dbReference type="Proteomes" id="UP000285478"/>
    </source>
</evidence>
<dbReference type="SUPFAM" id="SSF54285">
    <property type="entry name" value="MoaD/ThiS"/>
    <property type="match status" value="1"/>
</dbReference>
<dbReference type="InterPro" id="IPR010035">
    <property type="entry name" value="Thi_S"/>
</dbReference>
<keyword evidence="2" id="KW-1185">Reference proteome</keyword>
<dbReference type="KEGG" id="htr:EPV75_01020"/>
<dbReference type="RefSeq" id="WP_029939415.1">
    <property type="nucleotide sequence ID" value="NZ_CP035033.1"/>
</dbReference>
<dbReference type="Proteomes" id="UP000285478">
    <property type="component" value="Chromosome"/>
</dbReference>
<accession>A0A451G4F4</accession>
<dbReference type="InterPro" id="IPR012675">
    <property type="entry name" value="Beta-grasp_dom_sf"/>
</dbReference>
<dbReference type="Gene3D" id="3.10.20.30">
    <property type="match status" value="1"/>
</dbReference>
<dbReference type="PANTHER" id="PTHR34472:SF1">
    <property type="entry name" value="SULFUR CARRIER PROTEIN THIS"/>
    <property type="match status" value="1"/>
</dbReference>
<dbReference type="CDD" id="cd00565">
    <property type="entry name" value="Ubl_ThiS"/>
    <property type="match status" value="1"/>
</dbReference>
<dbReference type="InterPro" id="IPR003749">
    <property type="entry name" value="ThiS/MoaD-like"/>
</dbReference>
<dbReference type="NCBIfam" id="TIGR01683">
    <property type="entry name" value="thiS"/>
    <property type="match status" value="1"/>
</dbReference>
<dbReference type="Pfam" id="PF02597">
    <property type="entry name" value="ThiS"/>
    <property type="match status" value="1"/>
</dbReference>
<evidence type="ECO:0000313" key="1">
    <source>
        <dbReference type="EMBL" id="QAB14350.1"/>
    </source>
</evidence>
<gene>
    <name evidence="1" type="primary">thiS</name>
    <name evidence="1" type="ORF">EPV75_01020</name>
</gene>
<organism evidence="1 2">
    <name type="scientific">Hydrogenovibrio thermophilus</name>
    <dbReference type="NCBI Taxonomy" id="265883"/>
    <lineage>
        <taxon>Bacteria</taxon>
        <taxon>Pseudomonadati</taxon>
        <taxon>Pseudomonadota</taxon>
        <taxon>Gammaproteobacteria</taxon>
        <taxon>Thiotrichales</taxon>
        <taxon>Piscirickettsiaceae</taxon>
        <taxon>Hydrogenovibrio</taxon>
    </lineage>
</organism>
<dbReference type="EMBL" id="CP035033">
    <property type="protein sequence ID" value="QAB14350.1"/>
    <property type="molecule type" value="Genomic_DNA"/>
</dbReference>
<proteinExistence type="predicted"/>
<name>A0A451G4F4_9GAMM</name>
<dbReference type="InterPro" id="IPR016155">
    <property type="entry name" value="Mopterin_synth/thiamin_S_b"/>
</dbReference>
<sequence>MTLLINDQPQAFDTLPNLQALLEQLGYQPNQFAVAVNETFVPRGQYRETALQDGDRIEIVAPMQGG</sequence>
<reference evidence="1 2" key="1">
    <citation type="journal article" date="2018" name="Environ. Microbiol.">
        <title>Genomes of ubiquitous marine and hypersaline Hydrogenovibrio, Thiomicrorhabdus and Thiomicrospira spp. encode a diversity of mechanisms to sustain chemolithoautotrophy in heterogeneous environments.</title>
        <authorList>
            <person name="Scott K.M."/>
            <person name="Williams J."/>
            <person name="Porter C.M.B."/>
            <person name="Russel S."/>
            <person name="Harmer T.L."/>
            <person name="Paul J.H."/>
            <person name="Antonen K.M."/>
            <person name="Bridges M.K."/>
            <person name="Camper G.J."/>
            <person name="Campla C.K."/>
            <person name="Casella L.G."/>
            <person name="Chase E."/>
            <person name="Conrad J.W."/>
            <person name="Cruz M.C."/>
            <person name="Dunlap D.S."/>
            <person name="Duran L."/>
            <person name="Fahsbender E.M."/>
            <person name="Goldsmith D.B."/>
            <person name="Keeley R.F."/>
            <person name="Kondoff M.R."/>
            <person name="Kussy B.I."/>
            <person name="Lane M.K."/>
            <person name="Lawler S."/>
            <person name="Leigh B.A."/>
            <person name="Lewis C."/>
            <person name="Lostal L.M."/>
            <person name="Marking D."/>
            <person name="Mancera P.A."/>
            <person name="McClenthan E.C."/>
            <person name="McIntyre E.A."/>
            <person name="Mine J.A."/>
            <person name="Modi S."/>
            <person name="Moore B.D."/>
            <person name="Morgan W.A."/>
            <person name="Nelson K.M."/>
            <person name="Nguyen K.N."/>
            <person name="Ogburn N."/>
            <person name="Parrino D.G."/>
            <person name="Pedapudi A.D."/>
            <person name="Pelham R.P."/>
            <person name="Preece A.M."/>
            <person name="Rampersad E.A."/>
            <person name="Richardson J.C."/>
            <person name="Rodgers C.M."/>
            <person name="Schaffer B.L."/>
            <person name="Sheridan N.E."/>
            <person name="Solone M.R."/>
            <person name="Staley Z.R."/>
            <person name="Tabuchi M."/>
            <person name="Waide R.J."/>
            <person name="Wanjugi P.W."/>
            <person name="Young S."/>
            <person name="Clum A."/>
            <person name="Daum C."/>
            <person name="Huntemann M."/>
            <person name="Ivanova N."/>
            <person name="Kyrpides N."/>
            <person name="Mikhailova N."/>
            <person name="Palaniappan K."/>
            <person name="Pillay M."/>
            <person name="Reddy T.B.K."/>
            <person name="Shapiro N."/>
            <person name="Stamatis D."/>
            <person name="Varghese N."/>
            <person name="Woyke T."/>
            <person name="Boden R."/>
            <person name="Freyermuth S.K."/>
            <person name="Kerfeld C.A."/>
        </authorList>
    </citation>
    <scope>NUCLEOTIDE SEQUENCE [LARGE SCALE GENOMIC DNA]</scope>
    <source>
        <strain evidence="1 2">JR-2</strain>
    </source>
</reference>
<dbReference type="AlphaFoldDB" id="A0A451G4F4"/>